<dbReference type="RefSeq" id="WP_210355065.1">
    <property type="nucleotide sequence ID" value="NZ_JAEQMU010000004.1"/>
</dbReference>
<proteinExistence type="predicted"/>
<keyword evidence="1" id="KW-0472">Membrane</keyword>
<name>A0ABW5KXK7_9SPHI</name>
<keyword evidence="3" id="KW-1185">Reference proteome</keyword>
<comment type="caution">
    <text evidence="2">The sequence shown here is derived from an EMBL/GenBank/DDBJ whole genome shotgun (WGS) entry which is preliminary data.</text>
</comment>
<evidence type="ECO:0000313" key="2">
    <source>
        <dbReference type="EMBL" id="MFD2553586.1"/>
    </source>
</evidence>
<reference evidence="3" key="1">
    <citation type="journal article" date="2019" name="Int. J. Syst. Evol. Microbiol.">
        <title>The Global Catalogue of Microorganisms (GCM) 10K type strain sequencing project: providing services to taxonomists for standard genome sequencing and annotation.</title>
        <authorList>
            <consortium name="The Broad Institute Genomics Platform"/>
            <consortium name="The Broad Institute Genome Sequencing Center for Infectious Disease"/>
            <person name="Wu L."/>
            <person name="Ma J."/>
        </authorList>
    </citation>
    <scope>NUCLEOTIDE SEQUENCE [LARGE SCALE GENOMIC DNA]</scope>
    <source>
        <strain evidence="3">KCTC 52298</strain>
    </source>
</reference>
<dbReference type="EMBL" id="JBHULD010000004">
    <property type="protein sequence ID" value="MFD2553586.1"/>
    <property type="molecule type" value="Genomic_DNA"/>
</dbReference>
<gene>
    <name evidence="2" type="ORF">ACFSQW_04235</name>
</gene>
<keyword evidence="1" id="KW-0812">Transmembrane</keyword>
<evidence type="ECO:0000256" key="1">
    <source>
        <dbReference type="SAM" id="Phobius"/>
    </source>
</evidence>
<dbReference type="Proteomes" id="UP001597440">
    <property type="component" value="Unassembled WGS sequence"/>
</dbReference>
<sequence>MEITPAILQRYNSGTATDAEVEAIETWLTSTDTEAYSLDPVDLAEMKAAVWDNLLEQAIDEQRSIRSIHASRSKVIYLPLVAAMLLLLVGVVVFQKLNWTTANGSVSEGLLITSAQGPIEVLGDNFKVQFSGYLQVVNRSNQYKSIECTNGEQYTLDPGETYYLETIDGRHYLIAERHLSPEDNYLRFVKGEVEVIAKTI</sequence>
<feature type="transmembrane region" description="Helical" evidence="1">
    <location>
        <begin position="75"/>
        <end position="94"/>
    </location>
</feature>
<evidence type="ECO:0008006" key="4">
    <source>
        <dbReference type="Google" id="ProtNLM"/>
    </source>
</evidence>
<organism evidence="2 3">
    <name type="scientific">Sphingobacterium tabacisoli</name>
    <dbReference type="NCBI Taxonomy" id="2044855"/>
    <lineage>
        <taxon>Bacteria</taxon>
        <taxon>Pseudomonadati</taxon>
        <taxon>Bacteroidota</taxon>
        <taxon>Sphingobacteriia</taxon>
        <taxon>Sphingobacteriales</taxon>
        <taxon>Sphingobacteriaceae</taxon>
        <taxon>Sphingobacterium</taxon>
    </lineage>
</organism>
<keyword evidence="1" id="KW-1133">Transmembrane helix</keyword>
<accession>A0ABW5KXK7</accession>
<evidence type="ECO:0000313" key="3">
    <source>
        <dbReference type="Proteomes" id="UP001597440"/>
    </source>
</evidence>
<protein>
    <recommendedName>
        <fullName evidence="4">FecR protein domain-containing protein</fullName>
    </recommendedName>
</protein>